<evidence type="ECO:0000256" key="1">
    <source>
        <dbReference type="SAM" id="MobiDB-lite"/>
    </source>
</evidence>
<evidence type="ECO:0000313" key="2">
    <source>
        <dbReference type="EMBL" id="KHJ97562.1"/>
    </source>
</evidence>
<gene>
    <name evidence="2" type="ORF">OESDEN_02453</name>
</gene>
<accession>A0A0B1TP15</accession>
<name>A0A0B1TP15_OESDE</name>
<feature type="compositionally biased region" description="Polar residues" evidence="1">
    <location>
        <begin position="1"/>
        <end position="10"/>
    </location>
</feature>
<dbReference type="AlphaFoldDB" id="A0A0B1TP15"/>
<evidence type="ECO:0000313" key="3">
    <source>
        <dbReference type="Proteomes" id="UP000053660"/>
    </source>
</evidence>
<dbReference type="OrthoDB" id="5872540at2759"/>
<dbReference type="Proteomes" id="UP000053660">
    <property type="component" value="Unassembled WGS sequence"/>
</dbReference>
<protein>
    <submittedName>
        <fullName evidence="2">Uncharacterized protein</fullName>
    </submittedName>
</protein>
<sequence>MLLHGQQNIDSRLDSLQKEQQKNRQELEDGLMGIMRELKHHIAGKSMEHSDDLDKLKQRQERLYNEFNVLFLRLDEMEHLVSNLLHETKDGAAVERVQEQKPAEIQEITKSESLQSVLSISSGSCVEGPSSQEKRYRKPSLAFLYSQNVEEAQAAAAAKGQASEVIHL</sequence>
<feature type="region of interest" description="Disordered" evidence="1">
    <location>
        <begin position="1"/>
        <end position="24"/>
    </location>
</feature>
<dbReference type="EMBL" id="KN549435">
    <property type="protein sequence ID" value="KHJ97562.1"/>
    <property type="molecule type" value="Genomic_DNA"/>
</dbReference>
<organism evidence="2 3">
    <name type="scientific">Oesophagostomum dentatum</name>
    <name type="common">Nodular worm</name>
    <dbReference type="NCBI Taxonomy" id="61180"/>
    <lineage>
        <taxon>Eukaryota</taxon>
        <taxon>Metazoa</taxon>
        <taxon>Ecdysozoa</taxon>
        <taxon>Nematoda</taxon>
        <taxon>Chromadorea</taxon>
        <taxon>Rhabditida</taxon>
        <taxon>Rhabditina</taxon>
        <taxon>Rhabditomorpha</taxon>
        <taxon>Strongyloidea</taxon>
        <taxon>Strongylidae</taxon>
        <taxon>Oesophagostomum</taxon>
    </lineage>
</organism>
<reference evidence="2 3" key="1">
    <citation type="submission" date="2014-03" db="EMBL/GenBank/DDBJ databases">
        <title>Draft genome of the hookworm Oesophagostomum dentatum.</title>
        <authorList>
            <person name="Mitreva M."/>
        </authorList>
    </citation>
    <scope>NUCLEOTIDE SEQUENCE [LARGE SCALE GENOMIC DNA]</scope>
    <source>
        <strain evidence="2 3">OD-Hann</strain>
    </source>
</reference>
<proteinExistence type="predicted"/>
<keyword evidence="3" id="KW-1185">Reference proteome</keyword>
<feature type="compositionally biased region" description="Basic and acidic residues" evidence="1">
    <location>
        <begin position="11"/>
        <end position="24"/>
    </location>
</feature>